<sequence>MKFAISNAYHYISERNMNGKWVTTYWRELALELQNFNSSAKSRHRITRTSERSMTYIERSSGLNGDRRRKRGSFIHLVEKSNDEAKHSPYKVSKSQDKQMKQDKYVQPGANGTTSSFEKLCECSGRLTLCELTVGCADETVQPLVSRNNLLSDRLKITRTNSDALYNATPAITYSVKISKAEATKKPSQPPLKLSAEDNLRTARKGPPISPYSCSICRKGFLYPSQLEKHENVHSTKKALQCLYCGRSYKHLRNCDAHLHVCKQRPAEKTEKNCNSLSQCEICDIVFFPFGRLCGSMPKTIWQARLSTAAFAVTPISRHAAYRDIEDNTMSDTSVTVDTTDAAWLKSQKTLQSCFSLTGDRQQRTPHKTQQSLNIRPPSHKRLISSANNSHMYRISRNLSIKYIITRHAQISEKRAQCEGENNIFPCWLQGANSKSVQVDRKLRFGSGYRHVRLCKRRMTSVHCDQMRYETSLIVSRIEWAGKLDGHSDLDPAAKEMRILCPIAATLTILTGLSISLGEPMSVN</sequence>
<name>G7Y3L4_CLOSI</name>
<keyword evidence="4" id="KW-1185">Reference proteome</keyword>
<feature type="domain" description="C2H2-type" evidence="2">
    <location>
        <begin position="212"/>
        <end position="239"/>
    </location>
</feature>
<evidence type="ECO:0000256" key="1">
    <source>
        <dbReference type="PROSITE-ProRule" id="PRU00042"/>
    </source>
</evidence>
<dbReference type="PROSITE" id="PS00028">
    <property type="entry name" value="ZINC_FINGER_C2H2_1"/>
    <property type="match status" value="1"/>
</dbReference>
<dbReference type="Gene3D" id="3.30.160.60">
    <property type="entry name" value="Classic Zinc Finger"/>
    <property type="match status" value="1"/>
</dbReference>
<keyword evidence="1" id="KW-0479">Metal-binding</keyword>
<dbReference type="Proteomes" id="UP000008909">
    <property type="component" value="Unassembled WGS sequence"/>
</dbReference>
<proteinExistence type="predicted"/>
<dbReference type="PROSITE" id="PS50157">
    <property type="entry name" value="ZINC_FINGER_C2H2_2"/>
    <property type="match status" value="1"/>
</dbReference>
<dbReference type="GO" id="GO:0008270">
    <property type="term" value="F:zinc ion binding"/>
    <property type="evidence" value="ECO:0007669"/>
    <property type="project" value="UniProtKB-KW"/>
</dbReference>
<evidence type="ECO:0000259" key="2">
    <source>
        <dbReference type="PROSITE" id="PS50157"/>
    </source>
</evidence>
<dbReference type="FunFam" id="3.30.160.60:FF:000502">
    <property type="entry name" value="Zinc finger protein 710"/>
    <property type="match status" value="1"/>
</dbReference>
<accession>G7Y3L4</accession>
<keyword evidence="1" id="KW-0862">Zinc</keyword>
<gene>
    <name evidence="3" type="ORF">CLF_100498</name>
</gene>
<reference key="2">
    <citation type="submission" date="2011-10" db="EMBL/GenBank/DDBJ databases">
        <title>The genome and transcriptome sequence of Clonorchis sinensis provide insights into the carcinogenic liver fluke.</title>
        <authorList>
            <person name="Wang X."/>
            <person name="Huang Y."/>
            <person name="Chen W."/>
            <person name="Liu H."/>
            <person name="Guo L."/>
            <person name="Chen Y."/>
            <person name="Luo F."/>
            <person name="Zhou W."/>
            <person name="Sun J."/>
            <person name="Mao Q."/>
            <person name="Liang P."/>
            <person name="Zhou C."/>
            <person name="Tian Y."/>
            <person name="Men J."/>
            <person name="Lv X."/>
            <person name="Huang L."/>
            <person name="Zhou J."/>
            <person name="Hu Y."/>
            <person name="Li R."/>
            <person name="Zhang F."/>
            <person name="Lei H."/>
            <person name="Li X."/>
            <person name="Hu X."/>
            <person name="Liang C."/>
            <person name="Xu J."/>
            <person name="Wu Z."/>
            <person name="Yu X."/>
        </authorList>
    </citation>
    <scope>NUCLEOTIDE SEQUENCE</scope>
    <source>
        <strain>Henan</strain>
    </source>
</reference>
<dbReference type="AlphaFoldDB" id="G7Y3L4"/>
<keyword evidence="1" id="KW-0863">Zinc-finger</keyword>
<dbReference type="EMBL" id="DF142843">
    <property type="protein sequence ID" value="GAA47545.1"/>
    <property type="molecule type" value="Genomic_DNA"/>
</dbReference>
<dbReference type="InterPro" id="IPR036236">
    <property type="entry name" value="Znf_C2H2_sf"/>
</dbReference>
<dbReference type="InterPro" id="IPR013087">
    <property type="entry name" value="Znf_C2H2_type"/>
</dbReference>
<evidence type="ECO:0000313" key="3">
    <source>
        <dbReference type="EMBL" id="GAA47545.1"/>
    </source>
</evidence>
<dbReference type="SUPFAM" id="SSF57667">
    <property type="entry name" value="beta-beta-alpha zinc fingers"/>
    <property type="match status" value="1"/>
</dbReference>
<reference evidence="3" key="1">
    <citation type="journal article" date="2011" name="Genome Biol.">
        <title>The draft genome of the carcinogenic human liver fluke Clonorchis sinensis.</title>
        <authorList>
            <person name="Wang X."/>
            <person name="Chen W."/>
            <person name="Huang Y."/>
            <person name="Sun J."/>
            <person name="Men J."/>
            <person name="Liu H."/>
            <person name="Luo F."/>
            <person name="Guo L."/>
            <person name="Lv X."/>
            <person name="Deng C."/>
            <person name="Zhou C."/>
            <person name="Fan Y."/>
            <person name="Li X."/>
            <person name="Huang L."/>
            <person name="Hu Y."/>
            <person name="Liang C."/>
            <person name="Hu X."/>
            <person name="Xu J."/>
            <person name="Yu X."/>
        </authorList>
    </citation>
    <scope>NUCLEOTIDE SEQUENCE [LARGE SCALE GENOMIC DNA]</scope>
    <source>
        <strain evidence="3">Henan</strain>
    </source>
</reference>
<organism evidence="3 4">
    <name type="scientific">Clonorchis sinensis</name>
    <name type="common">Chinese liver fluke</name>
    <dbReference type="NCBI Taxonomy" id="79923"/>
    <lineage>
        <taxon>Eukaryota</taxon>
        <taxon>Metazoa</taxon>
        <taxon>Spiralia</taxon>
        <taxon>Lophotrochozoa</taxon>
        <taxon>Platyhelminthes</taxon>
        <taxon>Trematoda</taxon>
        <taxon>Digenea</taxon>
        <taxon>Opisthorchiida</taxon>
        <taxon>Opisthorchiata</taxon>
        <taxon>Opisthorchiidae</taxon>
        <taxon>Clonorchis</taxon>
    </lineage>
</organism>
<evidence type="ECO:0000313" key="4">
    <source>
        <dbReference type="Proteomes" id="UP000008909"/>
    </source>
</evidence>
<protein>
    <submittedName>
        <fullName evidence="3">Zinc finger protein Kr18 putative</fullName>
    </submittedName>
</protein>